<feature type="domain" description="WASH complex subunit 7 central" evidence="1">
    <location>
        <begin position="294"/>
        <end position="431"/>
    </location>
</feature>
<organism evidence="4 5">
    <name type="scientific">Astyanax mexicanus</name>
    <name type="common">Blind cave fish</name>
    <name type="synonym">Astyanax fasciatus mexicanus</name>
    <dbReference type="NCBI Taxonomy" id="7994"/>
    <lineage>
        <taxon>Eukaryota</taxon>
        <taxon>Metazoa</taxon>
        <taxon>Chordata</taxon>
        <taxon>Craniata</taxon>
        <taxon>Vertebrata</taxon>
        <taxon>Euteleostomi</taxon>
        <taxon>Actinopterygii</taxon>
        <taxon>Neopterygii</taxon>
        <taxon>Teleostei</taxon>
        <taxon>Ostariophysi</taxon>
        <taxon>Characiformes</taxon>
        <taxon>Characoidei</taxon>
        <taxon>Acestrorhamphidae</taxon>
        <taxon>Acestrorhamphinae</taxon>
        <taxon>Astyanax</taxon>
    </lineage>
</organism>
<evidence type="ECO:0000259" key="2">
    <source>
        <dbReference type="Pfam" id="PF14745"/>
    </source>
</evidence>
<dbReference type="InterPro" id="IPR028191">
    <property type="entry name" value="WASH-4_N"/>
</dbReference>
<feature type="domain" description="WASH complex subunit 7 C-terminal" evidence="3">
    <location>
        <begin position="558"/>
        <end position="727"/>
    </location>
</feature>
<dbReference type="GO" id="GO:0005768">
    <property type="term" value="C:endosome"/>
    <property type="evidence" value="ECO:0007669"/>
    <property type="project" value="TreeGrafter"/>
</dbReference>
<dbReference type="GO" id="GO:0007032">
    <property type="term" value="P:endosome organization"/>
    <property type="evidence" value="ECO:0007669"/>
    <property type="project" value="TreeGrafter"/>
</dbReference>
<evidence type="ECO:0000313" key="4">
    <source>
        <dbReference type="Ensembl" id="ENSAMXP00005017144.1"/>
    </source>
</evidence>
<evidence type="ECO:0000259" key="1">
    <source>
        <dbReference type="Pfam" id="PF14744"/>
    </source>
</evidence>
<dbReference type="AlphaFoldDB" id="A0A8B9JBT1"/>
<dbReference type="Proteomes" id="UP000694621">
    <property type="component" value="Unplaced"/>
</dbReference>
<evidence type="ECO:0000259" key="3">
    <source>
        <dbReference type="Pfam" id="PF14746"/>
    </source>
</evidence>
<dbReference type="InterPro" id="IPR027307">
    <property type="entry name" value="WASH7"/>
</dbReference>
<name>A0A8B9JBT1_ASTMX</name>
<dbReference type="Pfam" id="PF14746">
    <property type="entry name" value="WASH-7_C"/>
    <property type="match status" value="1"/>
</dbReference>
<dbReference type="InterPro" id="IPR028282">
    <property type="entry name" value="WASH-7_central"/>
</dbReference>
<dbReference type="Pfam" id="PF14744">
    <property type="entry name" value="WASH-7_mid"/>
    <property type="match status" value="1"/>
</dbReference>
<proteinExistence type="predicted"/>
<sequence length="744" mass="85954">MIFQACVDQRFDNPGEGVSVSKNSAFAEEFAHNIRTIFANVESKLGEPSEIDQRDKYAGVCGLFVLHFHIFRTVDKKLYKSLLDVCKKVPAVTLTANIIWFPDTFLINKVPAAAKLMDKKSLQAIRSSRDAFLQQKAQTLTKDVQSYYVFVTSWMMKMEAILSKEQRPDKLAEDLSNRCNVFVQGILYAYSISTIIKTTMNLYMSMQKPMTKTSVKALCRLVELLKVKFVILQFSGSGLERLIIQVLLRFLFNLTVIYSYINPFSASPPWLKGSCSVCVRLVCASELFARGRGCAHAHLLDKLCKEIEKDLRLSVHTHLKLDDRNPFKVGMKDLAHLFSLKPIRFFNRFIDIKAYVTHYLDKTFYNLTTVALHDWATYSEMRNLATQRYGLVMTEAHLPSQTLEQGLDVLEIMRNIHVFVSRYLYNLNNQVNFTYQFLQKKFYIFSQFMYDEHIKSRLIKDIRFFRETKDQSDQKYPFERAEKFNRGIRKLGITPDGQSYLDQFRQLISQIGNAMGYVRMIRSGGLHCCSSAIRFVPDLEDIVNFEELVKEESLSDETQKAASVLDSVLSDLTTNSAEGTEYFKMLVGVFAPEFRSLKNMHLRNFYMIVPPLTVNFVEHSIGCKEKLNKKNKNGAAFTDDGFAMGVAYILKLLDQYQEFDSLHWFQAVREKYMKEMSAVVKEQNVQATSQDEKLMQTMNLTQKRLDVYLQEFELLYFSLSSARIFFRADKTAAEETQEKKDRGG</sequence>
<dbReference type="PANTHER" id="PTHR31409:SF0">
    <property type="entry name" value="WASH COMPLEX SUBUNIT 4"/>
    <property type="match status" value="1"/>
</dbReference>
<dbReference type="InterPro" id="IPR028283">
    <property type="entry name" value="WASH-7_C"/>
</dbReference>
<dbReference type="PANTHER" id="PTHR31409">
    <property type="entry name" value="WASH COMPLEX SUBUNIT 4"/>
    <property type="match status" value="1"/>
</dbReference>
<accession>A0A8B9JBT1</accession>
<dbReference type="Ensembl" id="ENSAMXT00005018944.1">
    <property type="protein sequence ID" value="ENSAMXP00005017144.1"/>
    <property type="gene ID" value="ENSAMXG00005008447.1"/>
</dbReference>
<dbReference type="GO" id="GO:0016197">
    <property type="term" value="P:endosomal transport"/>
    <property type="evidence" value="ECO:0007669"/>
    <property type="project" value="TreeGrafter"/>
</dbReference>
<feature type="domain" description="WASH complex subunit 4 N-terminal" evidence="2">
    <location>
        <begin position="2"/>
        <end position="227"/>
    </location>
</feature>
<evidence type="ECO:0000313" key="5">
    <source>
        <dbReference type="Proteomes" id="UP000694621"/>
    </source>
</evidence>
<protein>
    <submittedName>
        <fullName evidence="4">WASH complex subunit 4</fullName>
    </submittedName>
</protein>
<dbReference type="Pfam" id="PF14745">
    <property type="entry name" value="WASH-4_N"/>
    <property type="match status" value="1"/>
</dbReference>
<dbReference type="GO" id="GO:0071203">
    <property type="term" value="C:WASH complex"/>
    <property type="evidence" value="ECO:0007669"/>
    <property type="project" value="InterPro"/>
</dbReference>
<reference evidence="4" key="1">
    <citation type="submission" date="2025-08" db="UniProtKB">
        <authorList>
            <consortium name="Ensembl"/>
        </authorList>
    </citation>
    <scope>IDENTIFICATION</scope>
</reference>